<keyword evidence="4" id="KW-0804">Transcription</keyword>
<dbReference type="PROSITE" id="PS00042">
    <property type="entry name" value="HTH_CRP_1"/>
    <property type="match status" value="1"/>
</dbReference>
<gene>
    <name evidence="7" type="ORF">D7Z26_14580</name>
</gene>
<dbReference type="Pfam" id="PF13545">
    <property type="entry name" value="HTH_Crp_2"/>
    <property type="match status" value="1"/>
</dbReference>
<sequence length="253" mass="28392">MAIVKAIPTNERVHSEKRASHPHAITSFFSPEQFGRLEELMYPKHAEAGSYLFWEGEPTGKLYYIRSGKIKLRKSTEDGKDFILSILQAGDMLCEPEDGMRAVHSFSAEAMEDAELGVIQWQDLEILLYRHGDFAVRFMNWMALMHRVTDSKFRDLLLFGKPGALASTLIRLANSYGVACAEGIRINIKLTNAELADFIGTSRESVNRMLNGLKDEGTIAIRNGRIIILKLSDLRGICRCPSSPACPKEVCRI</sequence>
<reference evidence="7 8" key="1">
    <citation type="submission" date="2018-10" db="EMBL/GenBank/DDBJ databases">
        <title>Cohnella sp. M2MS4P-1, whole genome shotgun sequence.</title>
        <authorList>
            <person name="Tuo L."/>
        </authorList>
    </citation>
    <scope>NUCLEOTIDE SEQUENCE [LARGE SCALE GENOMIC DNA]</scope>
    <source>
        <strain evidence="7 8">M2MS4P-1</strain>
    </source>
</reference>
<accession>A0A494XQR6</accession>
<dbReference type="SMART" id="SM00419">
    <property type="entry name" value="HTH_CRP"/>
    <property type="match status" value="1"/>
</dbReference>
<dbReference type="SUPFAM" id="SSF51206">
    <property type="entry name" value="cAMP-binding domain-like"/>
    <property type="match status" value="1"/>
</dbReference>
<name>A0A494XQR6_9BACL</name>
<dbReference type="InterPro" id="IPR036390">
    <property type="entry name" value="WH_DNA-bd_sf"/>
</dbReference>
<dbReference type="InterPro" id="IPR018490">
    <property type="entry name" value="cNMP-bd_dom_sf"/>
</dbReference>
<dbReference type="PANTHER" id="PTHR24567">
    <property type="entry name" value="CRP FAMILY TRANSCRIPTIONAL REGULATORY PROTEIN"/>
    <property type="match status" value="1"/>
</dbReference>
<dbReference type="InterPro" id="IPR018335">
    <property type="entry name" value="Tscrpt_reg_HTH_Crp-type_CS"/>
</dbReference>
<comment type="caution">
    <text evidence="7">The sequence shown here is derived from an EMBL/GenBank/DDBJ whole genome shotgun (WGS) entry which is preliminary data.</text>
</comment>
<dbReference type="PROSITE" id="PS50042">
    <property type="entry name" value="CNMP_BINDING_3"/>
    <property type="match status" value="1"/>
</dbReference>
<dbReference type="PANTHER" id="PTHR24567:SF74">
    <property type="entry name" value="HTH-TYPE TRANSCRIPTIONAL REGULATOR ARCR"/>
    <property type="match status" value="1"/>
</dbReference>
<evidence type="ECO:0000313" key="8">
    <source>
        <dbReference type="Proteomes" id="UP000282076"/>
    </source>
</evidence>
<dbReference type="Proteomes" id="UP000282076">
    <property type="component" value="Unassembled WGS sequence"/>
</dbReference>
<dbReference type="GO" id="GO:0005829">
    <property type="term" value="C:cytosol"/>
    <property type="evidence" value="ECO:0007669"/>
    <property type="project" value="TreeGrafter"/>
</dbReference>
<dbReference type="InterPro" id="IPR036388">
    <property type="entry name" value="WH-like_DNA-bd_sf"/>
</dbReference>
<dbReference type="OrthoDB" id="9810708at2"/>
<evidence type="ECO:0000313" key="7">
    <source>
        <dbReference type="EMBL" id="RKP52968.1"/>
    </source>
</evidence>
<evidence type="ECO:0000256" key="4">
    <source>
        <dbReference type="ARBA" id="ARBA00023163"/>
    </source>
</evidence>
<dbReference type="EMBL" id="RBZM01000006">
    <property type="protein sequence ID" value="RKP52968.1"/>
    <property type="molecule type" value="Genomic_DNA"/>
</dbReference>
<feature type="domain" description="Cyclic nucleotide-binding" evidence="5">
    <location>
        <begin position="25"/>
        <end position="128"/>
    </location>
</feature>
<organism evidence="7 8">
    <name type="scientific">Cohnella endophytica</name>
    <dbReference type="NCBI Taxonomy" id="2419778"/>
    <lineage>
        <taxon>Bacteria</taxon>
        <taxon>Bacillati</taxon>
        <taxon>Bacillota</taxon>
        <taxon>Bacilli</taxon>
        <taxon>Bacillales</taxon>
        <taxon>Paenibacillaceae</taxon>
        <taxon>Cohnella</taxon>
    </lineage>
</organism>
<keyword evidence="2" id="KW-0238">DNA-binding</keyword>
<dbReference type="GO" id="GO:0003700">
    <property type="term" value="F:DNA-binding transcription factor activity"/>
    <property type="evidence" value="ECO:0007669"/>
    <property type="project" value="InterPro"/>
</dbReference>
<dbReference type="GO" id="GO:0003677">
    <property type="term" value="F:DNA binding"/>
    <property type="evidence" value="ECO:0007669"/>
    <property type="project" value="UniProtKB-KW"/>
</dbReference>
<dbReference type="InterPro" id="IPR050397">
    <property type="entry name" value="Env_Response_Regulators"/>
</dbReference>
<dbReference type="PROSITE" id="PS51063">
    <property type="entry name" value="HTH_CRP_2"/>
    <property type="match status" value="1"/>
</dbReference>
<proteinExistence type="predicted"/>
<evidence type="ECO:0000256" key="3">
    <source>
        <dbReference type="ARBA" id="ARBA00023159"/>
    </source>
</evidence>
<evidence type="ECO:0000256" key="1">
    <source>
        <dbReference type="ARBA" id="ARBA00023015"/>
    </source>
</evidence>
<dbReference type="CDD" id="cd00092">
    <property type="entry name" value="HTH_CRP"/>
    <property type="match status" value="1"/>
</dbReference>
<dbReference type="InterPro" id="IPR012318">
    <property type="entry name" value="HTH_CRP"/>
</dbReference>
<dbReference type="Gene3D" id="1.10.10.10">
    <property type="entry name" value="Winged helix-like DNA-binding domain superfamily/Winged helix DNA-binding domain"/>
    <property type="match status" value="1"/>
</dbReference>
<dbReference type="SUPFAM" id="SSF46785">
    <property type="entry name" value="Winged helix' DNA-binding domain"/>
    <property type="match status" value="1"/>
</dbReference>
<dbReference type="InterPro" id="IPR014710">
    <property type="entry name" value="RmlC-like_jellyroll"/>
</dbReference>
<feature type="domain" description="HTH crp-type" evidence="6">
    <location>
        <begin position="159"/>
        <end position="232"/>
    </location>
</feature>
<dbReference type="AlphaFoldDB" id="A0A494XQR6"/>
<keyword evidence="3" id="KW-0010">Activator</keyword>
<evidence type="ECO:0000259" key="6">
    <source>
        <dbReference type="PROSITE" id="PS51063"/>
    </source>
</evidence>
<keyword evidence="8" id="KW-1185">Reference proteome</keyword>
<dbReference type="RefSeq" id="WP_120977712.1">
    <property type="nucleotide sequence ID" value="NZ_RBZM01000006.1"/>
</dbReference>
<evidence type="ECO:0000256" key="2">
    <source>
        <dbReference type="ARBA" id="ARBA00023125"/>
    </source>
</evidence>
<dbReference type="InterPro" id="IPR000595">
    <property type="entry name" value="cNMP-bd_dom"/>
</dbReference>
<dbReference type="SMART" id="SM00100">
    <property type="entry name" value="cNMP"/>
    <property type="match status" value="1"/>
</dbReference>
<dbReference type="CDD" id="cd00038">
    <property type="entry name" value="CAP_ED"/>
    <property type="match status" value="1"/>
</dbReference>
<dbReference type="PRINTS" id="PR00034">
    <property type="entry name" value="HTHCRP"/>
</dbReference>
<keyword evidence="1" id="KW-0805">Transcription regulation</keyword>
<evidence type="ECO:0000259" key="5">
    <source>
        <dbReference type="PROSITE" id="PS50042"/>
    </source>
</evidence>
<dbReference type="Gene3D" id="2.60.120.10">
    <property type="entry name" value="Jelly Rolls"/>
    <property type="match status" value="1"/>
</dbReference>
<dbReference type="Pfam" id="PF00027">
    <property type="entry name" value="cNMP_binding"/>
    <property type="match status" value="1"/>
</dbReference>
<protein>
    <submittedName>
        <fullName evidence="7">Crp/Fnr family transcriptional regulator</fullName>
    </submittedName>
</protein>